<comment type="caution">
    <text evidence="2">The sequence shown here is derived from an EMBL/GenBank/DDBJ whole genome shotgun (WGS) entry which is preliminary data.</text>
</comment>
<keyword evidence="3" id="KW-1185">Reference proteome</keyword>
<reference evidence="2 3" key="1">
    <citation type="submission" date="2018-12" db="EMBL/GenBank/DDBJ databases">
        <authorList>
            <person name="Yang Y."/>
        </authorList>
    </citation>
    <scope>NUCLEOTIDE SEQUENCE [LARGE SCALE GENOMIC DNA]</scope>
    <source>
        <strain evidence="2 3">GSF71</strain>
    </source>
</reference>
<dbReference type="Gene3D" id="3.10.129.10">
    <property type="entry name" value="Hotdog Thioesterase"/>
    <property type="match status" value="1"/>
</dbReference>
<protein>
    <recommendedName>
        <fullName evidence="1">MaoC-like domain-containing protein</fullName>
    </recommendedName>
</protein>
<dbReference type="Proteomes" id="UP000280346">
    <property type="component" value="Unassembled WGS sequence"/>
</dbReference>
<evidence type="ECO:0000313" key="3">
    <source>
        <dbReference type="Proteomes" id="UP000280346"/>
    </source>
</evidence>
<dbReference type="OrthoDB" id="9800237at2"/>
<dbReference type="AlphaFoldDB" id="A0A433JAE3"/>
<accession>A0A433JAE3</accession>
<sequence>MSEAMTTTALPAPTVLVADIPPISQDQINRFGALLGTHGKIHTDPEFARNTPLKGVIVQGMLVLAPIHEVMSRIFGPERWLANGRIETKIIAYTRPGEAGRITVEIERSDAAEASGSFTIAKANGDSVLVGTFRLGGAA</sequence>
<evidence type="ECO:0000259" key="1">
    <source>
        <dbReference type="Pfam" id="PF01575"/>
    </source>
</evidence>
<dbReference type="InterPro" id="IPR029069">
    <property type="entry name" value="HotDog_dom_sf"/>
</dbReference>
<dbReference type="SUPFAM" id="SSF54637">
    <property type="entry name" value="Thioesterase/thiol ester dehydrase-isomerase"/>
    <property type="match status" value="1"/>
</dbReference>
<feature type="domain" description="MaoC-like" evidence="1">
    <location>
        <begin position="22"/>
        <end position="113"/>
    </location>
</feature>
<dbReference type="Pfam" id="PF01575">
    <property type="entry name" value="MaoC_dehydratas"/>
    <property type="match status" value="1"/>
</dbReference>
<evidence type="ECO:0000313" key="2">
    <source>
        <dbReference type="EMBL" id="RUQ72189.1"/>
    </source>
</evidence>
<dbReference type="EMBL" id="RZIJ01000007">
    <property type="protein sequence ID" value="RUQ72189.1"/>
    <property type="molecule type" value="Genomic_DNA"/>
</dbReference>
<gene>
    <name evidence="2" type="ORF">EJ913_11600</name>
</gene>
<name>A0A433JAE3_9PROT</name>
<organism evidence="2 3">
    <name type="scientific">Azospirillum doebereinerae</name>
    <dbReference type="NCBI Taxonomy" id="92933"/>
    <lineage>
        <taxon>Bacteria</taxon>
        <taxon>Pseudomonadati</taxon>
        <taxon>Pseudomonadota</taxon>
        <taxon>Alphaproteobacteria</taxon>
        <taxon>Rhodospirillales</taxon>
        <taxon>Azospirillaceae</taxon>
        <taxon>Azospirillum</taxon>
    </lineage>
</organism>
<proteinExistence type="predicted"/>
<dbReference type="InterPro" id="IPR002539">
    <property type="entry name" value="MaoC-like_dom"/>
</dbReference>